<keyword evidence="1" id="KW-0472">Membrane</keyword>
<dbReference type="RefSeq" id="WP_338247789.1">
    <property type="nucleotide sequence ID" value="NZ_BSRI01000001.1"/>
</dbReference>
<accession>A0ABQ6FKB2</accession>
<comment type="caution">
    <text evidence="3">The sequence shown here is derived from an EMBL/GenBank/DDBJ whole genome shotgun (WGS) entry which is preliminary data.</text>
</comment>
<reference evidence="3 4" key="1">
    <citation type="submission" date="2023-02" db="EMBL/GenBank/DDBJ databases">
        <title>Dictyobacter halimunensis sp. nov., a new member of the class Ktedonobacteria from forest soil in a geothermal area.</title>
        <authorList>
            <person name="Rachmania M.K."/>
            <person name="Ningsih F."/>
            <person name="Sakai Y."/>
            <person name="Yabe S."/>
            <person name="Yokota A."/>
            <person name="Sjamsuridzal W."/>
        </authorList>
    </citation>
    <scope>NUCLEOTIDE SEQUENCE [LARGE SCALE GENOMIC DNA]</scope>
    <source>
        <strain evidence="3 4">S3.2.2.5</strain>
    </source>
</reference>
<dbReference type="Gene3D" id="2.60.120.600">
    <property type="entry name" value="Domain of unknown function DUF1214, C-terminal domain"/>
    <property type="match status" value="1"/>
</dbReference>
<evidence type="ECO:0000259" key="2">
    <source>
        <dbReference type="Pfam" id="PF06742"/>
    </source>
</evidence>
<dbReference type="InterPro" id="IPR010621">
    <property type="entry name" value="DUF1214"/>
</dbReference>
<keyword evidence="1" id="KW-0812">Transmembrane</keyword>
<dbReference type="PANTHER" id="PTHR36509:SF2">
    <property type="entry name" value="BLL3101 PROTEIN"/>
    <property type="match status" value="1"/>
</dbReference>
<dbReference type="Pfam" id="PF06742">
    <property type="entry name" value="DUF1214"/>
    <property type="match status" value="1"/>
</dbReference>
<dbReference type="SUPFAM" id="SSF160935">
    <property type="entry name" value="VPA0735-like"/>
    <property type="match status" value="1"/>
</dbReference>
<evidence type="ECO:0000313" key="3">
    <source>
        <dbReference type="EMBL" id="GLV54075.1"/>
    </source>
</evidence>
<organism evidence="3 4">
    <name type="scientific">Dictyobacter halimunensis</name>
    <dbReference type="NCBI Taxonomy" id="3026934"/>
    <lineage>
        <taxon>Bacteria</taxon>
        <taxon>Bacillati</taxon>
        <taxon>Chloroflexota</taxon>
        <taxon>Ktedonobacteria</taxon>
        <taxon>Ktedonobacterales</taxon>
        <taxon>Dictyobacteraceae</taxon>
        <taxon>Dictyobacter</taxon>
    </lineage>
</organism>
<name>A0ABQ6FKB2_9CHLR</name>
<keyword evidence="1" id="KW-1133">Transmembrane helix</keyword>
<proteinExistence type="predicted"/>
<dbReference type="Proteomes" id="UP001344906">
    <property type="component" value="Unassembled WGS sequence"/>
</dbReference>
<evidence type="ECO:0000313" key="4">
    <source>
        <dbReference type="Proteomes" id="UP001344906"/>
    </source>
</evidence>
<protein>
    <recommendedName>
        <fullName evidence="2">DUF1214 domain-containing protein</fullName>
    </recommendedName>
</protein>
<keyword evidence="4" id="KW-1185">Reference proteome</keyword>
<dbReference type="EMBL" id="BSRI01000001">
    <property type="protein sequence ID" value="GLV54075.1"/>
    <property type="molecule type" value="Genomic_DNA"/>
</dbReference>
<dbReference type="PANTHER" id="PTHR36509">
    <property type="entry name" value="BLL3101 PROTEIN"/>
    <property type="match status" value="1"/>
</dbReference>
<dbReference type="InterPro" id="IPR037049">
    <property type="entry name" value="DUF1214_C_sf"/>
</dbReference>
<sequence length="194" mass="20771">MLSDSHVVQGIIVGGVLAFLTAQIIMNAVVKAMTTTVNGWSTTTKCGQPGNGILLRAACARTLPATNVVQEAAYWTTTVDSAGRRLSGQRDYVLHFPSGHLPPNDAFWSLTMTDVVGYMVSNPTDRSSVGSRSGLVPNADGSIDIYLQRAAPAGHESNWLPAPAGYFKLMLRAYLPGRAILDGEYHVPPVMKVQ</sequence>
<feature type="transmembrane region" description="Helical" evidence="1">
    <location>
        <begin position="6"/>
        <end position="30"/>
    </location>
</feature>
<feature type="domain" description="DUF1214" evidence="2">
    <location>
        <begin position="71"/>
        <end position="176"/>
    </location>
</feature>
<gene>
    <name evidence="3" type="ORF">KDH_09240</name>
</gene>
<evidence type="ECO:0000256" key="1">
    <source>
        <dbReference type="SAM" id="Phobius"/>
    </source>
</evidence>